<keyword evidence="1 4" id="KW-0479">Metal-binding</keyword>
<dbReference type="InterPro" id="IPR010693">
    <property type="entry name" value="Divergent_4Fe-4S_mono-cluster"/>
</dbReference>
<keyword evidence="2 4" id="KW-0408">Iron</keyword>
<evidence type="ECO:0000256" key="3">
    <source>
        <dbReference type="ARBA" id="ARBA00023014"/>
    </source>
</evidence>
<evidence type="ECO:0000256" key="4">
    <source>
        <dbReference type="RuleBase" id="RU368020"/>
    </source>
</evidence>
<evidence type="ECO:0000259" key="5">
    <source>
        <dbReference type="Pfam" id="PF06902"/>
    </source>
</evidence>
<evidence type="ECO:0000256" key="2">
    <source>
        <dbReference type="ARBA" id="ARBA00023004"/>
    </source>
</evidence>
<organism evidence="6 7">
    <name type="scientific">Nocardia iowensis</name>
    <dbReference type="NCBI Taxonomy" id="204891"/>
    <lineage>
        <taxon>Bacteria</taxon>
        <taxon>Bacillati</taxon>
        <taxon>Actinomycetota</taxon>
        <taxon>Actinomycetes</taxon>
        <taxon>Mycobacteriales</taxon>
        <taxon>Nocardiaceae</taxon>
        <taxon>Nocardia</taxon>
    </lineage>
</organism>
<dbReference type="Proteomes" id="UP000694257">
    <property type="component" value="Chromosome"/>
</dbReference>
<evidence type="ECO:0000256" key="1">
    <source>
        <dbReference type="ARBA" id="ARBA00022723"/>
    </source>
</evidence>
<comment type="function">
    <text evidence="4">Ferredoxins are iron-sulfur proteins that transfer electrons in a wide variety of metabolic reactions.</text>
</comment>
<dbReference type="Pfam" id="PF06902">
    <property type="entry name" value="Fer4_19"/>
    <property type="match status" value="1"/>
</dbReference>
<proteinExistence type="predicted"/>
<protein>
    <recommendedName>
        <fullName evidence="4">Ferredoxin</fullName>
    </recommendedName>
</protein>
<sequence>MAMSEWELIVDREVCLGSGLCVGATKGVFELVDNRSRPTASQCSPDEAVMLAATSCPAGAIRIVEASVGRTIFPDEEG</sequence>
<dbReference type="EMBL" id="CP078145">
    <property type="protein sequence ID" value="QXN95607.1"/>
    <property type="molecule type" value="Genomic_DNA"/>
</dbReference>
<keyword evidence="3 4" id="KW-0411">Iron-sulfur</keyword>
<accession>A0ABX8S2Z2</accession>
<keyword evidence="7" id="KW-1185">Reference proteome</keyword>
<name>A0ABX8S2Z2_NOCIO</name>
<evidence type="ECO:0000313" key="7">
    <source>
        <dbReference type="Proteomes" id="UP000694257"/>
    </source>
</evidence>
<keyword evidence="4" id="KW-0813">Transport</keyword>
<gene>
    <name evidence="6" type="ORF">KV110_17635</name>
</gene>
<evidence type="ECO:0000313" key="6">
    <source>
        <dbReference type="EMBL" id="QXN95607.1"/>
    </source>
</evidence>
<reference evidence="6 7" key="1">
    <citation type="submission" date="2021-07" db="EMBL/GenBank/DDBJ databases">
        <title>Whole Genome Sequence of Nocardia Iowensis.</title>
        <authorList>
            <person name="Lamm A."/>
            <person name="Collins-Fairclough A.M."/>
            <person name="Bunk B."/>
            <person name="Sproer C."/>
        </authorList>
    </citation>
    <scope>NUCLEOTIDE SEQUENCE [LARGE SCALE GENOMIC DNA]</scope>
    <source>
        <strain evidence="6 7">NRRL 5646</strain>
    </source>
</reference>
<dbReference type="InterPro" id="IPR001080">
    <property type="entry name" value="3Fe4S_ferredoxin"/>
</dbReference>
<dbReference type="PRINTS" id="PR00352">
    <property type="entry name" value="3FE4SFRDOXIN"/>
</dbReference>
<feature type="domain" description="Divergent 4Fe-4S mono-cluster" evidence="5">
    <location>
        <begin position="8"/>
        <end position="65"/>
    </location>
</feature>
<keyword evidence="4" id="KW-0249">Electron transport</keyword>